<proteinExistence type="inferred from homology"/>
<dbReference type="InterPro" id="IPR036691">
    <property type="entry name" value="Endo/exonu/phosph_ase_sf"/>
</dbReference>
<dbReference type="PROSITE" id="PS00727">
    <property type="entry name" value="AP_NUCLEASE_F1_2"/>
    <property type="match status" value="1"/>
</dbReference>
<dbReference type="GO" id="GO:0046872">
    <property type="term" value="F:metal ion binding"/>
    <property type="evidence" value="ECO:0007669"/>
    <property type="project" value="UniProtKB-KW"/>
</dbReference>
<dbReference type="GO" id="GO:0003906">
    <property type="term" value="F:DNA-(apurinic or apyrimidinic site) endonuclease activity"/>
    <property type="evidence" value="ECO:0007669"/>
    <property type="project" value="TreeGrafter"/>
</dbReference>
<dbReference type="AlphaFoldDB" id="A0A212JAT0"/>
<dbReference type="PROSITE" id="PS51435">
    <property type="entry name" value="AP_NUCLEASE_F1_4"/>
    <property type="match status" value="1"/>
</dbReference>
<evidence type="ECO:0000256" key="4">
    <source>
        <dbReference type="ARBA" id="ARBA00022801"/>
    </source>
</evidence>
<dbReference type="InterPro" id="IPR020848">
    <property type="entry name" value="AP_endonuclease_F1_CS"/>
</dbReference>
<dbReference type="Pfam" id="PF03372">
    <property type="entry name" value="Exo_endo_phos"/>
    <property type="match status" value="1"/>
</dbReference>
<evidence type="ECO:0000256" key="1">
    <source>
        <dbReference type="ARBA" id="ARBA00001936"/>
    </source>
</evidence>
<dbReference type="GO" id="GO:0006284">
    <property type="term" value="P:base-excision repair"/>
    <property type="evidence" value="ECO:0007669"/>
    <property type="project" value="TreeGrafter"/>
</dbReference>
<feature type="binding site" evidence="7">
    <location>
        <position position="37"/>
    </location>
    <ligand>
        <name>Mg(2+)</name>
        <dbReference type="ChEBI" id="CHEBI:18420"/>
        <label>1</label>
    </ligand>
</feature>
<name>A0A212JAT0_9BACT</name>
<keyword evidence="3 7" id="KW-0479">Metal-binding</keyword>
<organism evidence="10">
    <name type="scientific">uncultured Desulfovibrio sp</name>
    <dbReference type="NCBI Taxonomy" id="167968"/>
    <lineage>
        <taxon>Bacteria</taxon>
        <taxon>Pseudomonadati</taxon>
        <taxon>Thermodesulfobacteriota</taxon>
        <taxon>Desulfovibrionia</taxon>
        <taxon>Desulfovibrionales</taxon>
        <taxon>Desulfovibrionaceae</taxon>
        <taxon>Desulfovibrio</taxon>
        <taxon>environmental samples</taxon>
    </lineage>
</organism>
<feature type="active site" evidence="6">
    <location>
        <position position="111"/>
    </location>
</feature>
<feature type="active site" description="Proton acceptor" evidence="6">
    <location>
        <position position="259"/>
    </location>
</feature>
<gene>
    <name evidence="10" type="primary">exoA</name>
    <name evidence="10" type="ORF">KM92DES2_10809</name>
</gene>
<dbReference type="SUPFAM" id="SSF56219">
    <property type="entry name" value="DNase I-like"/>
    <property type="match status" value="1"/>
</dbReference>
<reference evidence="10" key="1">
    <citation type="submission" date="2016-04" db="EMBL/GenBank/DDBJ databases">
        <authorList>
            <person name="Evans L.H."/>
            <person name="Alamgir A."/>
            <person name="Owens N."/>
            <person name="Weber N.D."/>
            <person name="Virtaneva K."/>
            <person name="Barbian K."/>
            <person name="Babar A."/>
            <person name="Rosenke K."/>
        </authorList>
    </citation>
    <scope>NUCLEOTIDE SEQUENCE</scope>
    <source>
        <strain evidence="10">92-2</strain>
    </source>
</reference>
<protein>
    <submittedName>
        <fullName evidence="10">Exodeoxyribonuclease</fullName>
        <ecNumber evidence="10">3.1.11.2</ecNumber>
    </submittedName>
</protein>
<comment type="cofactor">
    <cofactor evidence="1">
        <name>Mn(2+)</name>
        <dbReference type="ChEBI" id="CHEBI:29035"/>
    </cofactor>
</comment>
<evidence type="ECO:0000256" key="8">
    <source>
        <dbReference type="PIRSR" id="PIRSR604808-3"/>
    </source>
</evidence>
<dbReference type="NCBIfam" id="TIGR00633">
    <property type="entry name" value="xth"/>
    <property type="match status" value="1"/>
</dbReference>
<feature type="binding site" evidence="7">
    <location>
        <position position="259"/>
    </location>
    <ligand>
        <name>Mg(2+)</name>
        <dbReference type="ChEBI" id="CHEBI:18420"/>
        <label>1</label>
    </ligand>
</feature>
<accession>A0A212JAT0</accession>
<evidence type="ECO:0000256" key="6">
    <source>
        <dbReference type="PIRSR" id="PIRSR604808-1"/>
    </source>
</evidence>
<feature type="site" description="Interaction with DNA substrate" evidence="8">
    <location>
        <position position="259"/>
    </location>
</feature>
<feature type="binding site" evidence="7">
    <location>
        <position position="163"/>
    </location>
    <ligand>
        <name>Mg(2+)</name>
        <dbReference type="ChEBI" id="CHEBI:18420"/>
        <label>1</label>
    </ligand>
</feature>
<feature type="binding site" evidence="7">
    <location>
        <position position="161"/>
    </location>
    <ligand>
        <name>Mg(2+)</name>
        <dbReference type="ChEBI" id="CHEBI:18420"/>
        <label>1</label>
    </ligand>
</feature>
<feature type="site" description="Transition state stabilizer" evidence="8">
    <location>
        <position position="163"/>
    </location>
</feature>
<keyword evidence="7" id="KW-0464">Manganese</keyword>
<keyword evidence="4 10" id="KW-0378">Hydrolase</keyword>
<dbReference type="PANTHER" id="PTHR22748">
    <property type="entry name" value="AP ENDONUCLEASE"/>
    <property type="match status" value="1"/>
</dbReference>
<comment type="similarity">
    <text evidence="2">Belongs to the DNA repair enzymes AP/ExoA family.</text>
</comment>
<feature type="active site" description="Proton donor/acceptor" evidence="6">
    <location>
        <position position="161"/>
    </location>
</feature>
<evidence type="ECO:0000259" key="9">
    <source>
        <dbReference type="Pfam" id="PF03372"/>
    </source>
</evidence>
<dbReference type="PANTHER" id="PTHR22748:SF6">
    <property type="entry name" value="DNA-(APURINIC OR APYRIMIDINIC SITE) ENDONUCLEASE"/>
    <property type="match status" value="1"/>
</dbReference>
<evidence type="ECO:0000256" key="3">
    <source>
        <dbReference type="ARBA" id="ARBA00022723"/>
    </source>
</evidence>
<dbReference type="Gene3D" id="3.60.10.10">
    <property type="entry name" value="Endonuclease/exonuclease/phosphatase"/>
    <property type="match status" value="1"/>
</dbReference>
<dbReference type="InterPro" id="IPR004808">
    <property type="entry name" value="AP_endonuc_1"/>
</dbReference>
<comment type="cofactor">
    <cofactor evidence="7">
        <name>Mg(2+)</name>
        <dbReference type="ChEBI" id="CHEBI:18420"/>
    </cofactor>
    <cofactor evidence="7">
        <name>Mn(2+)</name>
        <dbReference type="ChEBI" id="CHEBI:29035"/>
    </cofactor>
    <text evidence="7">Probably binds two magnesium or manganese ions per subunit.</text>
</comment>
<dbReference type="GO" id="GO:0008081">
    <property type="term" value="F:phosphoric diester hydrolase activity"/>
    <property type="evidence" value="ECO:0007669"/>
    <property type="project" value="TreeGrafter"/>
</dbReference>
<dbReference type="RefSeq" id="WP_227118637.1">
    <property type="nucleotide sequence ID" value="NZ_LT598928.1"/>
</dbReference>
<feature type="binding site" evidence="7">
    <location>
        <position position="9"/>
    </location>
    <ligand>
        <name>Mg(2+)</name>
        <dbReference type="ChEBI" id="CHEBI:18420"/>
        <label>1</label>
    </ligand>
</feature>
<dbReference type="InterPro" id="IPR005135">
    <property type="entry name" value="Endo/exonuclease/phosphatase"/>
</dbReference>
<feature type="site" description="Important for catalytic activity" evidence="8">
    <location>
        <position position="233"/>
    </location>
</feature>
<feature type="binding site" evidence="7">
    <location>
        <position position="258"/>
    </location>
    <ligand>
        <name>Mg(2+)</name>
        <dbReference type="ChEBI" id="CHEBI:18420"/>
        <label>1</label>
    </ligand>
</feature>
<evidence type="ECO:0000256" key="5">
    <source>
        <dbReference type="ARBA" id="ARBA00022842"/>
    </source>
</evidence>
<dbReference type="EMBL" id="FLUP01000001">
    <property type="protein sequence ID" value="SBV96573.1"/>
    <property type="molecule type" value="Genomic_DNA"/>
</dbReference>
<feature type="domain" description="Endonuclease/exonuclease/phosphatase" evidence="9">
    <location>
        <begin position="6"/>
        <end position="259"/>
    </location>
</feature>
<sequence length="268" mass="30968">MQLKLVSWNVNGLRAVAGKPEWEWFSRTEAQVVALQETKAHPDQLSEDVRDPDGWESHWSWSTVKKGYSGVAVFSKIPSLNVSVELPQPEFQGEGRLLHLEYPQFHFFNGYFPNGGAEELDDYGKPTGRFKRVPYKMGFFDAFLTYAEECRKSKPIVVCGDFNIAHRPIDLARPKQNEKYTGFLPEERAFLDRFTAMGYVDTFRHVHGDKADSYSWWSYKSRAREKNVGWRIDYFFVSQELAPAVRDAWIETDVFGSDHCPVGLCLEF</sequence>
<evidence type="ECO:0000256" key="2">
    <source>
        <dbReference type="ARBA" id="ARBA00007092"/>
    </source>
</evidence>
<dbReference type="NCBIfam" id="TIGR00195">
    <property type="entry name" value="exoDNase_III"/>
    <property type="match status" value="1"/>
</dbReference>
<evidence type="ECO:0000313" key="10">
    <source>
        <dbReference type="EMBL" id="SBV96573.1"/>
    </source>
</evidence>
<dbReference type="GO" id="GO:0003677">
    <property type="term" value="F:DNA binding"/>
    <property type="evidence" value="ECO:0007669"/>
    <property type="project" value="InterPro"/>
</dbReference>
<evidence type="ECO:0000256" key="7">
    <source>
        <dbReference type="PIRSR" id="PIRSR604808-2"/>
    </source>
</evidence>
<dbReference type="GO" id="GO:0008311">
    <property type="term" value="F:double-stranded DNA 3'-5' DNA exonuclease activity"/>
    <property type="evidence" value="ECO:0007669"/>
    <property type="project" value="UniProtKB-EC"/>
</dbReference>
<dbReference type="EC" id="3.1.11.2" evidence="10"/>
<keyword evidence="5 7" id="KW-0460">Magnesium</keyword>